<dbReference type="RefSeq" id="XP_007928203.1">
    <property type="nucleotide sequence ID" value="XM_007930012.1"/>
</dbReference>
<dbReference type="VEuPathDB" id="FungiDB:MYCFIDRAFT_215755"/>
<dbReference type="EMBL" id="KB446560">
    <property type="protein sequence ID" value="EME80834.1"/>
    <property type="molecule type" value="Genomic_DNA"/>
</dbReference>
<accession>M2ZP13</accession>
<dbReference type="CDD" id="cd09917">
    <property type="entry name" value="F-box_SF"/>
    <property type="match status" value="1"/>
</dbReference>
<organism evidence="1 2">
    <name type="scientific">Pseudocercospora fijiensis (strain CIRAD86)</name>
    <name type="common">Black leaf streak disease fungus</name>
    <name type="synonym">Mycosphaerella fijiensis</name>
    <dbReference type="NCBI Taxonomy" id="383855"/>
    <lineage>
        <taxon>Eukaryota</taxon>
        <taxon>Fungi</taxon>
        <taxon>Dikarya</taxon>
        <taxon>Ascomycota</taxon>
        <taxon>Pezizomycotina</taxon>
        <taxon>Dothideomycetes</taxon>
        <taxon>Dothideomycetidae</taxon>
        <taxon>Mycosphaerellales</taxon>
        <taxon>Mycosphaerellaceae</taxon>
        <taxon>Pseudocercospora</taxon>
    </lineage>
</organism>
<evidence type="ECO:0000313" key="1">
    <source>
        <dbReference type="EMBL" id="EME80834.1"/>
    </source>
</evidence>
<reference evidence="1 2" key="1">
    <citation type="journal article" date="2012" name="PLoS Pathog.">
        <title>Diverse lifestyles and strategies of plant pathogenesis encoded in the genomes of eighteen Dothideomycetes fungi.</title>
        <authorList>
            <person name="Ohm R.A."/>
            <person name="Feau N."/>
            <person name="Henrissat B."/>
            <person name="Schoch C.L."/>
            <person name="Horwitz B.A."/>
            <person name="Barry K.W."/>
            <person name="Condon B.J."/>
            <person name="Copeland A.C."/>
            <person name="Dhillon B."/>
            <person name="Glaser F."/>
            <person name="Hesse C.N."/>
            <person name="Kosti I."/>
            <person name="LaButti K."/>
            <person name="Lindquist E.A."/>
            <person name="Lucas S."/>
            <person name="Salamov A.A."/>
            <person name="Bradshaw R.E."/>
            <person name="Ciuffetti L."/>
            <person name="Hamelin R.C."/>
            <person name="Kema G.H.J."/>
            <person name="Lawrence C."/>
            <person name="Scott J.A."/>
            <person name="Spatafora J.W."/>
            <person name="Turgeon B.G."/>
            <person name="de Wit P.J.G.M."/>
            <person name="Zhong S."/>
            <person name="Goodwin S.B."/>
            <person name="Grigoriev I.V."/>
        </authorList>
    </citation>
    <scope>NUCLEOTIDE SEQUENCE [LARGE SCALE GENOMIC DNA]</scope>
    <source>
        <strain evidence="1 2">CIRAD86</strain>
    </source>
</reference>
<sequence length="199" mass="22863">MATAAERAFGTVELFEMIVLPLGVKGILRAQRVCKWWREVIAESKPLQQKLRFEVTSLDPKEAQTMKRATRSWSTDSDSEDDVQEPILINPRIKPLMKNALKPRYAKRAQPFKLKKWLQTNATHRHMNISCPGVRRAYVRVSHKAGPEVYSETEGIRATQRHITIGDLVDTLEPMVKKHERSWGEVWLAEISYAVSKKA</sequence>
<dbReference type="GeneID" id="19338210"/>
<evidence type="ECO:0000313" key="2">
    <source>
        <dbReference type="Proteomes" id="UP000016932"/>
    </source>
</evidence>
<dbReference type="SUPFAM" id="SSF81383">
    <property type="entry name" value="F-box domain"/>
    <property type="match status" value="1"/>
</dbReference>
<dbReference type="Proteomes" id="UP000016932">
    <property type="component" value="Unassembled WGS sequence"/>
</dbReference>
<proteinExistence type="predicted"/>
<dbReference type="AlphaFoldDB" id="M2ZP13"/>
<evidence type="ECO:0008006" key="3">
    <source>
        <dbReference type="Google" id="ProtNLM"/>
    </source>
</evidence>
<dbReference type="InterPro" id="IPR036047">
    <property type="entry name" value="F-box-like_dom_sf"/>
</dbReference>
<gene>
    <name evidence="1" type="ORF">MYCFIDRAFT_215755</name>
</gene>
<dbReference type="KEGG" id="pfj:MYCFIDRAFT_215755"/>
<dbReference type="OrthoDB" id="3800738at2759"/>
<name>M2ZP13_PSEFD</name>
<protein>
    <recommendedName>
        <fullName evidence="3">F-box domain-containing protein</fullName>
    </recommendedName>
</protein>
<keyword evidence="2" id="KW-1185">Reference proteome</keyword>
<dbReference type="HOGENOM" id="CLU_1461945_0_0_1"/>